<reference evidence="2" key="1">
    <citation type="journal article" date="2021" name="PeerJ">
        <title>Extensive microbial diversity within the chicken gut microbiome revealed by metagenomics and culture.</title>
        <authorList>
            <person name="Gilroy R."/>
            <person name="Ravi A."/>
            <person name="Getino M."/>
            <person name="Pursley I."/>
            <person name="Horton D.L."/>
            <person name="Alikhan N.F."/>
            <person name="Baker D."/>
            <person name="Gharbi K."/>
            <person name="Hall N."/>
            <person name="Watson M."/>
            <person name="Adriaenssens E.M."/>
            <person name="Foster-Nyarko E."/>
            <person name="Jarju S."/>
            <person name="Secka A."/>
            <person name="Antonio M."/>
            <person name="Oren A."/>
            <person name="Chaudhuri R.R."/>
            <person name="La Ragione R."/>
            <person name="Hildebrand F."/>
            <person name="Pallen M.J."/>
        </authorList>
    </citation>
    <scope>NUCLEOTIDE SEQUENCE</scope>
    <source>
        <strain evidence="2">ChiGjej2B2-7701</strain>
    </source>
</reference>
<dbReference type="InterPro" id="IPR006675">
    <property type="entry name" value="HDIG_dom"/>
</dbReference>
<dbReference type="EMBL" id="DYVF01000041">
    <property type="protein sequence ID" value="HJG30941.1"/>
    <property type="molecule type" value="Genomic_DNA"/>
</dbReference>
<dbReference type="InterPro" id="IPR006674">
    <property type="entry name" value="HD_domain"/>
</dbReference>
<sequence length="174" mass="19254">MERCGKAACAAMPRADAIWRHPVFQEQLARIQELERTRAFCRHDLAHLLDVARIMWIGVLEEGADLPRDVVYATALLHDIGRAAQYETGEPHDVAGVRIAREIMGTVDGDRAFSPAEQDLIADAIGAHRVSDATASPLGSLLYRADKLSRPCFACPARPECNWPTEQQNLAVRI</sequence>
<feature type="domain" description="HD" evidence="1">
    <location>
        <begin position="44"/>
        <end position="151"/>
    </location>
</feature>
<gene>
    <name evidence="2" type="ORF">K8U80_06050</name>
</gene>
<dbReference type="SMART" id="SM00471">
    <property type="entry name" value="HDc"/>
    <property type="match status" value="1"/>
</dbReference>
<accession>A0A921LQG4</accession>
<dbReference type="SUPFAM" id="SSF109604">
    <property type="entry name" value="HD-domain/PDEase-like"/>
    <property type="match status" value="1"/>
</dbReference>
<evidence type="ECO:0000313" key="2">
    <source>
        <dbReference type="EMBL" id="HJG30941.1"/>
    </source>
</evidence>
<dbReference type="Proteomes" id="UP000746751">
    <property type="component" value="Unassembled WGS sequence"/>
</dbReference>
<dbReference type="InterPro" id="IPR003607">
    <property type="entry name" value="HD/PDEase_dom"/>
</dbReference>
<proteinExistence type="predicted"/>
<dbReference type="CDD" id="cd00077">
    <property type="entry name" value="HDc"/>
    <property type="match status" value="1"/>
</dbReference>
<dbReference type="Pfam" id="PF01966">
    <property type="entry name" value="HD"/>
    <property type="match status" value="1"/>
</dbReference>
<dbReference type="AlphaFoldDB" id="A0A921LQG4"/>
<dbReference type="PROSITE" id="PS51831">
    <property type="entry name" value="HD"/>
    <property type="match status" value="1"/>
</dbReference>
<evidence type="ECO:0000313" key="3">
    <source>
        <dbReference type="Proteomes" id="UP000746751"/>
    </source>
</evidence>
<name>A0A921LQG4_9ACTN</name>
<organism evidence="2 3">
    <name type="scientific">Collinsella ihumii</name>
    <dbReference type="NCBI Taxonomy" id="1720204"/>
    <lineage>
        <taxon>Bacteria</taxon>
        <taxon>Bacillati</taxon>
        <taxon>Actinomycetota</taxon>
        <taxon>Coriobacteriia</taxon>
        <taxon>Coriobacteriales</taxon>
        <taxon>Coriobacteriaceae</taxon>
        <taxon>Collinsella</taxon>
    </lineage>
</organism>
<protein>
    <submittedName>
        <fullName evidence="2">HD domain-containing protein</fullName>
    </submittedName>
</protein>
<reference evidence="2" key="2">
    <citation type="submission" date="2021-09" db="EMBL/GenBank/DDBJ databases">
        <authorList>
            <person name="Gilroy R."/>
        </authorList>
    </citation>
    <scope>NUCLEOTIDE SEQUENCE</scope>
    <source>
        <strain evidence="2">ChiGjej2B2-7701</strain>
    </source>
</reference>
<comment type="caution">
    <text evidence="2">The sequence shown here is derived from an EMBL/GenBank/DDBJ whole genome shotgun (WGS) entry which is preliminary data.</text>
</comment>
<dbReference type="Gene3D" id="1.10.3210.10">
    <property type="entry name" value="Hypothetical protein af1432"/>
    <property type="match status" value="1"/>
</dbReference>
<evidence type="ECO:0000259" key="1">
    <source>
        <dbReference type="PROSITE" id="PS51831"/>
    </source>
</evidence>
<dbReference type="NCBIfam" id="TIGR00277">
    <property type="entry name" value="HDIG"/>
    <property type="match status" value="1"/>
</dbReference>